<keyword evidence="3" id="KW-1185">Reference proteome</keyword>
<accession>F4L540</accession>
<reference evidence="2 3" key="1">
    <citation type="journal article" date="2011" name="Stand. Genomic Sci.">
        <title>Complete genome sequence of Haliscomenobacter hydrossis type strain (O).</title>
        <authorList>
            <consortium name="US DOE Joint Genome Institute (JGI-PGF)"/>
            <person name="Daligault H."/>
            <person name="Lapidus A."/>
            <person name="Zeytun A."/>
            <person name="Nolan M."/>
            <person name="Lucas S."/>
            <person name="Del Rio T.G."/>
            <person name="Tice H."/>
            <person name="Cheng J.F."/>
            <person name="Tapia R."/>
            <person name="Han C."/>
            <person name="Goodwin L."/>
            <person name="Pitluck S."/>
            <person name="Liolios K."/>
            <person name="Pagani I."/>
            <person name="Ivanova N."/>
            <person name="Huntemann M."/>
            <person name="Mavromatis K."/>
            <person name="Mikhailova N."/>
            <person name="Pati A."/>
            <person name="Chen A."/>
            <person name="Palaniappan K."/>
            <person name="Land M."/>
            <person name="Hauser L."/>
            <person name="Brambilla E.M."/>
            <person name="Rohde M."/>
            <person name="Verbarg S."/>
            <person name="Goker M."/>
            <person name="Bristow J."/>
            <person name="Eisen J.A."/>
            <person name="Markowitz V."/>
            <person name="Hugenholtz P."/>
            <person name="Kyrpides N.C."/>
            <person name="Klenk H.P."/>
            <person name="Woyke T."/>
        </authorList>
    </citation>
    <scope>NUCLEOTIDE SEQUENCE [LARGE SCALE GENOMIC DNA]</scope>
    <source>
        <strain evidence="3">ATCC 27775 / DSM 1100 / LMG 10767 / O</strain>
    </source>
</reference>
<sequence length="183" mass="20719">MQKSLKALFGIHHGLDEKSVDFLTQALEKNNLPGFDYIEFKQSIGNQVSLGIDEPTMFKSAFATAATVGLTKEKLLKTADHYKKILTNEKTQFDAALQKQVDQRVRSKQVEVEKLRKQIEEYQAKIKELEGKISAAQTTIDQADDLIQGALEKIESTKDGFEATLRALMNEIDRDILNIQQYL</sequence>
<dbReference type="KEGG" id="hhy:Halhy_0856"/>
<dbReference type="AlphaFoldDB" id="F4L540"/>
<dbReference type="Proteomes" id="UP000008461">
    <property type="component" value="Chromosome"/>
</dbReference>
<evidence type="ECO:0000313" key="2">
    <source>
        <dbReference type="EMBL" id="AEE48761.1"/>
    </source>
</evidence>
<proteinExistence type="predicted"/>
<dbReference type="HOGENOM" id="CLU_1473224_0_0_10"/>
<dbReference type="RefSeq" id="WP_013763321.1">
    <property type="nucleotide sequence ID" value="NC_015510.1"/>
</dbReference>
<reference key="2">
    <citation type="submission" date="2011-04" db="EMBL/GenBank/DDBJ databases">
        <title>Complete sequence of chromosome of Haliscomenobacter hydrossis DSM 1100.</title>
        <authorList>
            <consortium name="US DOE Joint Genome Institute (JGI-PGF)"/>
            <person name="Lucas S."/>
            <person name="Han J."/>
            <person name="Lapidus A."/>
            <person name="Bruce D."/>
            <person name="Goodwin L."/>
            <person name="Pitluck S."/>
            <person name="Peters L."/>
            <person name="Kyrpides N."/>
            <person name="Mavromatis K."/>
            <person name="Ivanova N."/>
            <person name="Ovchinnikova G."/>
            <person name="Pagani I."/>
            <person name="Daligault H."/>
            <person name="Detter J.C."/>
            <person name="Han C."/>
            <person name="Land M."/>
            <person name="Hauser L."/>
            <person name="Markowitz V."/>
            <person name="Cheng J.-F."/>
            <person name="Hugenholtz P."/>
            <person name="Woyke T."/>
            <person name="Wu D."/>
            <person name="Verbarg S."/>
            <person name="Frueling A."/>
            <person name="Brambilla E."/>
            <person name="Klenk H.-P."/>
            <person name="Eisen J.A."/>
        </authorList>
    </citation>
    <scope>NUCLEOTIDE SEQUENCE</scope>
    <source>
        <strain>DSM 1100</strain>
    </source>
</reference>
<protein>
    <submittedName>
        <fullName evidence="2">Uncharacterized protein</fullName>
    </submittedName>
</protein>
<organism evidence="2 3">
    <name type="scientific">Haliscomenobacter hydrossis (strain ATCC 27775 / DSM 1100 / LMG 10767 / O)</name>
    <dbReference type="NCBI Taxonomy" id="760192"/>
    <lineage>
        <taxon>Bacteria</taxon>
        <taxon>Pseudomonadati</taxon>
        <taxon>Bacteroidota</taxon>
        <taxon>Saprospiria</taxon>
        <taxon>Saprospirales</taxon>
        <taxon>Haliscomenobacteraceae</taxon>
        <taxon>Haliscomenobacter</taxon>
    </lineage>
</organism>
<keyword evidence="1" id="KW-0175">Coiled coil</keyword>
<dbReference type="EMBL" id="CP002691">
    <property type="protein sequence ID" value="AEE48761.1"/>
    <property type="molecule type" value="Genomic_DNA"/>
</dbReference>
<evidence type="ECO:0000313" key="3">
    <source>
        <dbReference type="Proteomes" id="UP000008461"/>
    </source>
</evidence>
<dbReference type="OrthoDB" id="1160770at2"/>
<feature type="coiled-coil region" evidence="1">
    <location>
        <begin position="98"/>
        <end position="171"/>
    </location>
</feature>
<dbReference type="STRING" id="760192.Halhy_0856"/>
<gene>
    <name evidence="2" type="ordered locus">Halhy_0856</name>
</gene>
<evidence type="ECO:0000256" key="1">
    <source>
        <dbReference type="SAM" id="Coils"/>
    </source>
</evidence>
<name>F4L540_HALH1</name>
<dbReference type="eggNOG" id="ENOG503158F">
    <property type="taxonomic scope" value="Bacteria"/>
</dbReference>
<dbReference type="Gene3D" id="6.10.140.920">
    <property type="match status" value="1"/>
</dbReference>